<dbReference type="AlphaFoldDB" id="S1P5L3"/>
<comment type="caution">
    <text evidence="1">The sequence shown here is derived from an EMBL/GenBank/DDBJ whole genome shotgun (WGS) entry which is preliminary data.</text>
</comment>
<dbReference type="Gene3D" id="3.20.20.140">
    <property type="entry name" value="Metal-dependent hydrolases"/>
    <property type="match status" value="1"/>
</dbReference>
<dbReference type="InterPro" id="IPR008257">
    <property type="entry name" value="Pept_M19"/>
</dbReference>
<dbReference type="PATRIC" id="fig|1121865.3.peg.867"/>
<dbReference type="GO" id="GO:0070573">
    <property type="term" value="F:metallodipeptidase activity"/>
    <property type="evidence" value="ECO:0007669"/>
    <property type="project" value="InterPro"/>
</dbReference>
<dbReference type="RefSeq" id="WP_016183042.1">
    <property type="nucleotide sequence ID" value="NZ_JXKI01000009.1"/>
</dbReference>
<protein>
    <recommendedName>
        <fullName evidence="3">Membrane dipeptidase</fullName>
    </recommendedName>
</protein>
<dbReference type="PANTHER" id="PTHR10443:SF12">
    <property type="entry name" value="DIPEPTIDASE"/>
    <property type="match status" value="1"/>
</dbReference>
<proteinExistence type="predicted"/>
<dbReference type="STRING" id="1121865.OMW_00880"/>
<organism evidence="1 2">
    <name type="scientific">Enterococcus columbae DSM 7374 = ATCC 51263</name>
    <dbReference type="NCBI Taxonomy" id="1121865"/>
    <lineage>
        <taxon>Bacteria</taxon>
        <taxon>Bacillati</taxon>
        <taxon>Bacillota</taxon>
        <taxon>Bacilli</taxon>
        <taxon>Lactobacillales</taxon>
        <taxon>Enterococcaceae</taxon>
        <taxon>Enterococcus</taxon>
    </lineage>
</organism>
<dbReference type="SUPFAM" id="SSF51556">
    <property type="entry name" value="Metallo-dependent hydrolases"/>
    <property type="match status" value="1"/>
</dbReference>
<dbReference type="Proteomes" id="UP000014113">
    <property type="component" value="Unassembled WGS sequence"/>
</dbReference>
<keyword evidence="2" id="KW-1185">Reference proteome</keyword>
<dbReference type="CDD" id="cd01301">
    <property type="entry name" value="rDP_like"/>
    <property type="match status" value="1"/>
</dbReference>
<evidence type="ECO:0000313" key="2">
    <source>
        <dbReference type="Proteomes" id="UP000014113"/>
    </source>
</evidence>
<evidence type="ECO:0000313" key="1">
    <source>
        <dbReference type="EMBL" id="EOW87661.1"/>
    </source>
</evidence>
<dbReference type="OrthoDB" id="9804920at2"/>
<dbReference type="eggNOG" id="COG2355">
    <property type="taxonomic scope" value="Bacteria"/>
</dbReference>
<dbReference type="Pfam" id="PF01244">
    <property type="entry name" value="Peptidase_M19"/>
    <property type="match status" value="1"/>
</dbReference>
<accession>S1P5L3</accession>
<sequence>MHLPVMDLHCDTIYQLYLHPQSTLAQNNYQLDLVKMKKANYLLQNFAVFIDKNEFTQPYQTALAMIHLFKKELQKNQQTIKQVYRYEDIVNNQKENKISALLTLEGGEIIERKLENLQHLAQLGAKMLTLTWNYPNQIGFPNSIYWDANHKQLNHSQAGLTPFGIEVVEEMNRLKMIIDVSHGSDQLILDVLSHSKSPIVASHSNARSICNHPRNLSDDLLKKIANTNGLIGLNFYEQFLRENKNQYSLKGALIAHLKYMINLIGTEHIAFGSDFDGIPVHPDLKDATVFIELAETLQQAGFKASTIEKLFYQNALNFYRENL</sequence>
<dbReference type="GO" id="GO:0006508">
    <property type="term" value="P:proteolysis"/>
    <property type="evidence" value="ECO:0007669"/>
    <property type="project" value="InterPro"/>
</dbReference>
<gene>
    <name evidence="1" type="ORF">I568_00326</name>
</gene>
<dbReference type="EMBL" id="ASWJ01000002">
    <property type="protein sequence ID" value="EOW87661.1"/>
    <property type="molecule type" value="Genomic_DNA"/>
</dbReference>
<dbReference type="PROSITE" id="PS51365">
    <property type="entry name" value="RENAL_DIPEPTIDASE_2"/>
    <property type="match status" value="1"/>
</dbReference>
<dbReference type="InterPro" id="IPR032466">
    <property type="entry name" value="Metal_Hydrolase"/>
</dbReference>
<dbReference type="PANTHER" id="PTHR10443">
    <property type="entry name" value="MICROSOMAL DIPEPTIDASE"/>
    <property type="match status" value="1"/>
</dbReference>
<evidence type="ECO:0008006" key="3">
    <source>
        <dbReference type="Google" id="ProtNLM"/>
    </source>
</evidence>
<name>S1P5L3_9ENTE</name>
<reference evidence="1 2" key="1">
    <citation type="submission" date="2013-03" db="EMBL/GenBank/DDBJ databases">
        <title>The Genome Sequence of Enterococcus columbae ATCC_51263 (PacBio/Illumina hybrid assembly).</title>
        <authorList>
            <consortium name="The Broad Institute Genomics Platform"/>
            <consortium name="The Broad Institute Genome Sequencing Center for Infectious Disease"/>
            <person name="Earl A."/>
            <person name="Russ C."/>
            <person name="Gilmore M."/>
            <person name="Surin D."/>
            <person name="Walker B."/>
            <person name="Young S."/>
            <person name="Zeng Q."/>
            <person name="Gargeya S."/>
            <person name="Fitzgerald M."/>
            <person name="Haas B."/>
            <person name="Abouelleil A."/>
            <person name="Allen A.W."/>
            <person name="Alvarado L."/>
            <person name="Arachchi H.M."/>
            <person name="Berlin A.M."/>
            <person name="Chapman S.B."/>
            <person name="Gainer-Dewar J."/>
            <person name="Goldberg J."/>
            <person name="Griggs A."/>
            <person name="Gujja S."/>
            <person name="Hansen M."/>
            <person name="Howarth C."/>
            <person name="Imamovic A."/>
            <person name="Ireland A."/>
            <person name="Larimer J."/>
            <person name="McCowan C."/>
            <person name="Murphy C."/>
            <person name="Pearson M."/>
            <person name="Poon T.W."/>
            <person name="Priest M."/>
            <person name="Roberts A."/>
            <person name="Saif S."/>
            <person name="Shea T."/>
            <person name="Sisk P."/>
            <person name="Sykes S."/>
            <person name="Wortman J."/>
            <person name="Nusbaum C."/>
            <person name="Birren B."/>
        </authorList>
    </citation>
    <scope>NUCLEOTIDE SEQUENCE [LARGE SCALE GENOMIC DNA]</scope>
    <source>
        <strain evidence="1 2">ATCC 51263</strain>
    </source>
</reference>